<dbReference type="Proteomes" id="UP000831701">
    <property type="component" value="Chromosome 20"/>
</dbReference>
<keyword evidence="2" id="KW-1185">Reference proteome</keyword>
<accession>A0ACB8VMS4</accession>
<evidence type="ECO:0000313" key="1">
    <source>
        <dbReference type="EMBL" id="KAI3356197.1"/>
    </source>
</evidence>
<gene>
    <name evidence="1" type="ORF">L3Q82_017181</name>
</gene>
<reference evidence="1" key="1">
    <citation type="submission" date="2022-04" db="EMBL/GenBank/DDBJ databases">
        <title>Jade perch genome.</title>
        <authorList>
            <person name="Chao B."/>
        </authorList>
    </citation>
    <scope>NUCLEOTIDE SEQUENCE</scope>
    <source>
        <strain evidence="1">CB-2022</strain>
    </source>
</reference>
<dbReference type="EMBL" id="CM041550">
    <property type="protein sequence ID" value="KAI3356197.1"/>
    <property type="molecule type" value="Genomic_DNA"/>
</dbReference>
<evidence type="ECO:0000313" key="2">
    <source>
        <dbReference type="Proteomes" id="UP000831701"/>
    </source>
</evidence>
<protein>
    <submittedName>
        <fullName evidence="1">Uncharacterized protein</fullName>
    </submittedName>
</protein>
<comment type="caution">
    <text evidence="1">The sequence shown here is derived from an EMBL/GenBank/DDBJ whole genome shotgun (WGS) entry which is preliminary data.</text>
</comment>
<proteinExistence type="predicted"/>
<organism evidence="1 2">
    <name type="scientific">Scortum barcoo</name>
    <name type="common">barcoo grunter</name>
    <dbReference type="NCBI Taxonomy" id="214431"/>
    <lineage>
        <taxon>Eukaryota</taxon>
        <taxon>Metazoa</taxon>
        <taxon>Chordata</taxon>
        <taxon>Craniata</taxon>
        <taxon>Vertebrata</taxon>
        <taxon>Euteleostomi</taxon>
        <taxon>Actinopterygii</taxon>
        <taxon>Neopterygii</taxon>
        <taxon>Teleostei</taxon>
        <taxon>Neoteleostei</taxon>
        <taxon>Acanthomorphata</taxon>
        <taxon>Eupercaria</taxon>
        <taxon>Centrarchiformes</taxon>
        <taxon>Terapontoidei</taxon>
        <taxon>Terapontidae</taxon>
        <taxon>Scortum</taxon>
    </lineage>
</organism>
<sequence>CVLKSEREKREREKGICSREGYVSAMLRFVPLRQTEKETKKKEHQSHICQVLQWLLENGLYIKREKCEFHTFHASRASFLGFIIERGQVQADPEKVRALAEWPIPTSRKLLRFLSFVKFYRSFTRNYSQVAAPLTALTLPARPFQQSPDADCVFNQLKRLFTSAPVLAQPDPASVCGRSGCVRCRSGILSQRQGPEACLHLCAFFSWRLTPAEADYDVGNQELLAIKLVLEEWRQPVHTRTVRRWTQEAAEGTAGLLRVNRLGCTLPGLCTASPNNKPWITRDLKALLNKKKRAFRAGDREEQRRVQHELRDMLRTCKDNYRRKLEAKLQQNNVRDVWTGMKHITGDEGERQADASGSLDRANQFNQFFNRFSSPLPAPLRHLRPPTHPHCSQMARPTPSILLYSTSLSAPPPSPPHPSPSSNIRINPCPTVTTGQVKRQLERLHQRKAAGPDGITPRILKTCASQLSPVLGHLYNLSLSQEKVPMLWKTSCLGSGPQEVEAIRPGRLQTSCPHISCDEGPGETGLSPAEATVPFNTIQPLLLGEKLQVVMGVDDSMISWITDYLTGRPQFVRLGSVLSDVVVSDTGAPQGTVLSPFLFTLYTTDFQYNSESCHLQKFSDDSAVVGCIREGEEGEYRTLVDNFVEWSEQNHLRLNVNKTREMVIDFRRKKMPSTATTDQGGGGGRGGGLQIPGSGDRQQTGLEI</sequence>
<name>A0ACB8VMS4_9TELE</name>
<feature type="non-terminal residue" evidence="1">
    <location>
        <position position="1"/>
    </location>
</feature>